<sequence length="325" mass="35051">MLHVLRRSDARWRIAATILAVTGALALAGCGKKADTAVVGQVVAHVGPDDVTQQEVDNELRLANVPADKRTDDVVKAILTRILERKYLVQQAIAAKIDREPTIHLDLMRARENILAGAFAQREVGQKATAISKSEVDGYIQGHPDQFDRRRIFEIEQVSFAPIKDMEGLAAATKDYKTIDQVEAKLNQLGIKYSRGPAALDSATMPEQMLKTLDARKPDDVFFVRSRSNASFFKVASVDNKPLTGDEAQALGKRELAQELLKKTAEDTSRAAVASTKFEGDYNRIMSAATPAAPAPAADAAPAAGEAAPAIATPGTEPQKDAPKN</sequence>
<dbReference type="GO" id="GO:0016853">
    <property type="term" value="F:isomerase activity"/>
    <property type="evidence" value="ECO:0007669"/>
    <property type="project" value="UniProtKB-KW"/>
</dbReference>
<evidence type="ECO:0000256" key="1">
    <source>
        <dbReference type="SAM" id="MobiDB-lite"/>
    </source>
</evidence>
<dbReference type="Proteomes" id="UP000253529">
    <property type="component" value="Unassembled WGS sequence"/>
</dbReference>
<dbReference type="InterPro" id="IPR014274">
    <property type="entry name" value="PPIase_EpsD"/>
</dbReference>
<feature type="region of interest" description="Disordered" evidence="1">
    <location>
        <begin position="290"/>
        <end position="325"/>
    </location>
</feature>
<accession>A0A366F7K1</accession>
<dbReference type="EMBL" id="QNRK01000018">
    <property type="protein sequence ID" value="RBP10624.1"/>
    <property type="molecule type" value="Genomic_DNA"/>
</dbReference>
<dbReference type="AlphaFoldDB" id="A0A366F7K1"/>
<proteinExistence type="predicted"/>
<dbReference type="PROSITE" id="PS51257">
    <property type="entry name" value="PROKAR_LIPOPROTEIN"/>
    <property type="match status" value="1"/>
</dbReference>
<evidence type="ECO:0000313" key="2">
    <source>
        <dbReference type="EMBL" id="RBP10624.1"/>
    </source>
</evidence>
<evidence type="ECO:0000313" key="3">
    <source>
        <dbReference type="Proteomes" id="UP000253529"/>
    </source>
</evidence>
<organism evidence="2 3">
    <name type="scientific">Roseiarcus fermentans</name>
    <dbReference type="NCBI Taxonomy" id="1473586"/>
    <lineage>
        <taxon>Bacteria</taxon>
        <taxon>Pseudomonadati</taxon>
        <taxon>Pseudomonadota</taxon>
        <taxon>Alphaproteobacteria</taxon>
        <taxon>Hyphomicrobiales</taxon>
        <taxon>Roseiarcaceae</taxon>
        <taxon>Roseiarcus</taxon>
    </lineage>
</organism>
<dbReference type="RefSeq" id="WP_113890440.1">
    <property type="nucleotide sequence ID" value="NZ_QNRK01000018.1"/>
</dbReference>
<feature type="compositionally biased region" description="Low complexity" evidence="1">
    <location>
        <begin position="290"/>
        <end position="317"/>
    </location>
</feature>
<keyword evidence="2" id="KW-0413">Isomerase</keyword>
<gene>
    <name evidence="2" type="ORF">DFR50_118111</name>
</gene>
<name>A0A366F7K1_9HYPH</name>
<keyword evidence="3" id="KW-1185">Reference proteome</keyword>
<dbReference type="NCBIfam" id="TIGR02925">
    <property type="entry name" value="cis_trans_EpsD"/>
    <property type="match status" value="1"/>
</dbReference>
<dbReference type="OrthoDB" id="8204527at2"/>
<reference evidence="2 3" key="1">
    <citation type="submission" date="2018-06" db="EMBL/GenBank/DDBJ databases">
        <title>Genomic Encyclopedia of Type Strains, Phase IV (KMG-IV): sequencing the most valuable type-strain genomes for metagenomic binning, comparative biology and taxonomic classification.</title>
        <authorList>
            <person name="Goeker M."/>
        </authorList>
    </citation>
    <scope>NUCLEOTIDE SEQUENCE [LARGE SCALE GENOMIC DNA]</scope>
    <source>
        <strain evidence="2 3">DSM 24875</strain>
    </source>
</reference>
<protein>
    <submittedName>
        <fullName evidence="2">EpsD family peptidyl-prolyl cis-trans isomerase</fullName>
    </submittedName>
</protein>
<comment type="caution">
    <text evidence="2">The sequence shown here is derived from an EMBL/GenBank/DDBJ whole genome shotgun (WGS) entry which is preliminary data.</text>
</comment>